<name>A0A9W8NMF6_9PEZI</name>
<comment type="caution">
    <text evidence="1">The sequence shown here is derived from an EMBL/GenBank/DDBJ whole genome shotgun (WGS) entry which is preliminary data.</text>
</comment>
<keyword evidence="2" id="KW-1185">Reference proteome</keyword>
<organism evidence="1 2">
    <name type="scientific">Xylaria arbuscula</name>
    <dbReference type="NCBI Taxonomy" id="114810"/>
    <lineage>
        <taxon>Eukaryota</taxon>
        <taxon>Fungi</taxon>
        <taxon>Dikarya</taxon>
        <taxon>Ascomycota</taxon>
        <taxon>Pezizomycotina</taxon>
        <taxon>Sordariomycetes</taxon>
        <taxon>Xylariomycetidae</taxon>
        <taxon>Xylariales</taxon>
        <taxon>Xylariaceae</taxon>
        <taxon>Xylaria</taxon>
    </lineage>
</organism>
<dbReference type="EMBL" id="JANPWZ010000070">
    <property type="protein sequence ID" value="KAJ3579675.1"/>
    <property type="molecule type" value="Genomic_DNA"/>
</dbReference>
<evidence type="ECO:0008006" key="3">
    <source>
        <dbReference type="Google" id="ProtNLM"/>
    </source>
</evidence>
<reference evidence="1" key="1">
    <citation type="submission" date="2022-07" db="EMBL/GenBank/DDBJ databases">
        <title>Genome Sequence of Xylaria arbuscula.</title>
        <authorList>
            <person name="Buettner E."/>
        </authorList>
    </citation>
    <scope>NUCLEOTIDE SEQUENCE</scope>
    <source>
        <strain evidence="1">VT107</strain>
    </source>
</reference>
<dbReference type="VEuPathDB" id="FungiDB:F4678DRAFT_178756"/>
<evidence type="ECO:0000313" key="1">
    <source>
        <dbReference type="EMBL" id="KAJ3579675.1"/>
    </source>
</evidence>
<protein>
    <recommendedName>
        <fullName evidence="3">FAD/NAD(P)-binding domain-containing protein</fullName>
    </recommendedName>
</protein>
<gene>
    <name evidence="1" type="ORF">NPX13_g900</name>
</gene>
<proteinExistence type="predicted"/>
<accession>A0A9W8NMF6</accession>
<evidence type="ECO:0000313" key="2">
    <source>
        <dbReference type="Proteomes" id="UP001148614"/>
    </source>
</evidence>
<sequence length="123" mass="13418">MQIADESLSNIYVCGDVAENSTPNPNSRSARAQAIVVADNVILAMDGHKPTNVYKPQWLEALIKLTLGLDKSVTHIGDFGETELLFPAKEKDLALMSSGAWKHFGAAPFQDDTTALQRFITKT</sequence>
<dbReference type="AlphaFoldDB" id="A0A9W8NMF6"/>
<dbReference type="Proteomes" id="UP001148614">
    <property type="component" value="Unassembled WGS sequence"/>
</dbReference>